<evidence type="ECO:0000259" key="3">
    <source>
        <dbReference type="Pfam" id="PF08543"/>
    </source>
</evidence>
<comment type="pathway">
    <text evidence="1">Cofactor biosynthesis; thiamine diphosphate biosynthesis.</text>
</comment>
<dbReference type="CDD" id="cd01169">
    <property type="entry name" value="HMPP_kinase"/>
    <property type="match status" value="1"/>
</dbReference>
<keyword evidence="4" id="KW-0418">Kinase</keyword>
<dbReference type="GO" id="GO:0008972">
    <property type="term" value="F:phosphomethylpyrimidine kinase activity"/>
    <property type="evidence" value="ECO:0007669"/>
    <property type="project" value="UniProtKB-EC"/>
</dbReference>
<dbReference type="Gene3D" id="3.40.1190.20">
    <property type="match status" value="1"/>
</dbReference>
<feature type="domain" description="Pyridoxamine kinase/Phosphomethylpyrimidine kinase" evidence="3">
    <location>
        <begin position="12"/>
        <end position="263"/>
    </location>
</feature>
<evidence type="ECO:0000313" key="4">
    <source>
        <dbReference type="EMBL" id="MBR0559326.1"/>
    </source>
</evidence>
<evidence type="ECO:0000256" key="1">
    <source>
        <dbReference type="ARBA" id="ARBA00004948"/>
    </source>
</evidence>
<proteinExistence type="predicted"/>
<dbReference type="InterPro" id="IPR013749">
    <property type="entry name" value="PM/HMP-P_kinase-1"/>
</dbReference>
<sequence>MQGRVLTIAGSDSGGGAGIQADLKAITALGGFGMSAITALTAQNTCGVYGVHSVPVDFVQQQINVVLQDIGADCCKIGMLGQADTVHAVADVLDLYPALPLVLDPVMIATSGSSLMTSDGVSAVRARLLPRCQLVTPNIPEAEALTSVAVQDLETMRQAARVLLADGAGAVLLKGGHLPASAGVDSDELLDVLVQADGREYVFRHPRLQTRHTHGTGCTLASAVATGLAQGVALEPAVRRAIGYLQEALITAPGLGRGHGPVNHGVSIAPAWAVFEK</sequence>
<dbReference type="NCBIfam" id="TIGR00097">
    <property type="entry name" value="HMP-P_kinase"/>
    <property type="match status" value="1"/>
</dbReference>
<accession>A0ABS5E642</accession>
<dbReference type="EMBL" id="JAGRQH010000002">
    <property type="protein sequence ID" value="MBR0559326.1"/>
    <property type="molecule type" value="Genomic_DNA"/>
</dbReference>
<organism evidence="4 5">
    <name type="scientific">Neokomagataea anthophila</name>
    <dbReference type="NCBI Taxonomy" id="2826925"/>
    <lineage>
        <taxon>Bacteria</taxon>
        <taxon>Pseudomonadati</taxon>
        <taxon>Pseudomonadota</taxon>
        <taxon>Alphaproteobacteria</taxon>
        <taxon>Acetobacterales</taxon>
        <taxon>Acetobacteraceae</taxon>
        <taxon>Neokomagataea</taxon>
    </lineage>
</organism>
<gene>
    <name evidence="4" type="primary">thiD</name>
    <name evidence="4" type="ORF">KB213_04535</name>
</gene>
<protein>
    <recommendedName>
        <fullName evidence="2">hydroxymethylpyrimidine kinase</fullName>
        <ecNumber evidence="2">2.7.1.49</ecNumber>
    </recommendedName>
</protein>
<dbReference type="PANTHER" id="PTHR20858">
    <property type="entry name" value="PHOSPHOMETHYLPYRIMIDINE KINASE"/>
    <property type="match status" value="1"/>
</dbReference>
<dbReference type="PANTHER" id="PTHR20858:SF17">
    <property type="entry name" value="HYDROXYMETHYLPYRIMIDINE_PHOSPHOMETHYLPYRIMIDINE KINASE THI20-RELATED"/>
    <property type="match status" value="1"/>
</dbReference>
<evidence type="ECO:0000313" key="5">
    <source>
        <dbReference type="Proteomes" id="UP000677812"/>
    </source>
</evidence>
<keyword evidence="5" id="KW-1185">Reference proteome</keyword>
<name>A0ABS5E642_9PROT</name>
<dbReference type="InterPro" id="IPR029056">
    <property type="entry name" value="Ribokinase-like"/>
</dbReference>
<evidence type="ECO:0000256" key="2">
    <source>
        <dbReference type="ARBA" id="ARBA00012135"/>
    </source>
</evidence>
<dbReference type="Pfam" id="PF08543">
    <property type="entry name" value="Phos_pyr_kin"/>
    <property type="match status" value="1"/>
</dbReference>
<reference evidence="4 5" key="1">
    <citation type="submission" date="2021-04" db="EMBL/GenBank/DDBJ databases">
        <title>The complete genome sequence of Neokomagataea sp. TBRC 2177.</title>
        <authorList>
            <person name="Charoenyingcharoen P."/>
            <person name="Yukphan P."/>
        </authorList>
    </citation>
    <scope>NUCLEOTIDE SEQUENCE [LARGE SCALE GENOMIC DNA]</scope>
    <source>
        <strain evidence="4 5">TBRC 2177</strain>
    </source>
</reference>
<dbReference type="SUPFAM" id="SSF53613">
    <property type="entry name" value="Ribokinase-like"/>
    <property type="match status" value="1"/>
</dbReference>
<dbReference type="GO" id="GO:0008902">
    <property type="term" value="F:hydroxymethylpyrimidine kinase activity"/>
    <property type="evidence" value="ECO:0007669"/>
    <property type="project" value="UniProtKB-EC"/>
</dbReference>
<dbReference type="RefSeq" id="WP_211680820.1">
    <property type="nucleotide sequence ID" value="NZ_JAGRQH010000002.1"/>
</dbReference>
<keyword evidence="4" id="KW-0808">Transferase</keyword>
<dbReference type="InterPro" id="IPR004399">
    <property type="entry name" value="HMP/HMP-P_kinase_dom"/>
</dbReference>
<dbReference type="Proteomes" id="UP000677812">
    <property type="component" value="Unassembled WGS sequence"/>
</dbReference>
<dbReference type="EC" id="2.7.1.49" evidence="2"/>
<comment type="caution">
    <text evidence="4">The sequence shown here is derived from an EMBL/GenBank/DDBJ whole genome shotgun (WGS) entry which is preliminary data.</text>
</comment>